<evidence type="ECO:0000256" key="1">
    <source>
        <dbReference type="SAM" id="MobiDB-lite"/>
    </source>
</evidence>
<organism evidence="2">
    <name type="scientific">marine metagenome</name>
    <dbReference type="NCBI Taxonomy" id="408172"/>
    <lineage>
        <taxon>unclassified sequences</taxon>
        <taxon>metagenomes</taxon>
        <taxon>ecological metagenomes</taxon>
    </lineage>
</organism>
<feature type="compositionally biased region" description="Polar residues" evidence="1">
    <location>
        <begin position="15"/>
        <end position="26"/>
    </location>
</feature>
<accession>A0A381XXW3</accession>
<name>A0A381XXW3_9ZZZZ</name>
<reference evidence="2" key="1">
    <citation type="submission" date="2018-05" db="EMBL/GenBank/DDBJ databases">
        <authorList>
            <person name="Lanie J.A."/>
            <person name="Ng W.-L."/>
            <person name="Kazmierczak K.M."/>
            <person name="Andrzejewski T.M."/>
            <person name="Davidsen T.M."/>
            <person name="Wayne K.J."/>
            <person name="Tettelin H."/>
            <person name="Glass J.I."/>
            <person name="Rusch D."/>
            <person name="Podicherti R."/>
            <person name="Tsui H.-C.T."/>
            <person name="Winkler M.E."/>
        </authorList>
    </citation>
    <scope>NUCLEOTIDE SEQUENCE</scope>
</reference>
<dbReference type="EMBL" id="UINC01016618">
    <property type="protein sequence ID" value="SVA69073.1"/>
    <property type="molecule type" value="Genomic_DNA"/>
</dbReference>
<proteinExistence type="predicted"/>
<protein>
    <submittedName>
        <fullName evidence="2">Uncharacterized protein</fullName>
    </submittedName>
</protein>
<dbReference type="AlphaFoldDB" id="A0A381XXW3"/>
<feature type="region of interest" description="Disordered" evidence="1">
    <location>
        <begin position="1"/>
        <end position="26"/>
    </location>
</feature>
<gene>
    <name evidence="2" type="ORF">METZ01_LOCUS121927</name>
</gene>
<evidence type="ECO:0000313" key="2">
    <source>
        <dbReference type="EMBL" id="SVA69073.1"/>
    </source>
</evidence>
<sequence>MGAKAGKNMIMIKPQTKSLSPTTSME</sequence>